<accession>A0A087HAN8</accession>
<feature type="region of interest" description="Disordered" evidence="7">
    <location>
        <begin position="1"/>
        <end position="23"/>
    </location>
</feature>
<keyword evidence="2" id="KW-0805">Transcription regulation</keyword>
<feature type="domain" description="MADS-box" evidence="8">
    <location>
        <begin position="19"/>
        <end position="79"/>
    </location>
</feature>
<evidence type="ECO:0000259" key="9">
    <source>
        <dbReference type="PROSITE" id="PS51297"/>
    </source>
</evidence>
<dbReference type="EMBL" id="CM002871">
    <property type="protein sequence ID" value="KFK39190.1"/>
    <property type="molecule type" value="Genomic_DNA"/>
</dbReference>
<evidence type="ECO:0000256" key="2">
    <source>
        <dbReference type="ARBA" id="ARBA00023015"/>
    </source>
</evidence>
<keyword evidence="11" id="KW-1185">Reference proteome</keyword>
<dbReference type="CDD" id="cd00265">
    <property type="entry name" value="MADS_MEF2_like"/>
    <property type="match status" value="1"/>
</dbReference>
<dbReference type="PRINTS" id="PR00404">
    <property type="entry name" value="MADSDOMAIN"/>
</dbReference>
<dbReference type="Gramene" id="KFK39190">
    <property type="protein sequence ID" value="KFK39190"/>
    <property type="gene ID" value="AALP_AA3G211600"/>
</dbReference>
<dbReference type="PROSITE" id="PS00350">
    <property type="entry name" value="MADS_BOX_1"/>
    <property type="match status" value="1"/>
</dbReference>
<dbReference type="SMART" id="SM00432">
    <property type="entry name" value="MADS"/>
    <property type="match status" value="1"/>
</dbReference>
<keyword evidence="5" id="KW-0539">Nucleus</keyword>
<evidence type="ECO:0000256" key="6">
    <source>
        <dbReference type="SAM" id="Coils"/>
    </source>
</evidence>
<evidence type="ECO:0000256" key="5">
    <source>
        <dbReference type="ARBA" id="ARBA00023242"/>
    </source>
</evidence>
<dbReference type="PROSITE" id="PS51297">
    <property type="entry name" value="K_BOX"/>
    <property type="match status" value="1"/>
</dbReference>
<dbReference type="GO" id="GO:0005634">
    <property type="term" value="C:nucleus"/>
    <property type="evidence" value="ECO:0007669"/>
    <property type="project" value="UniProtKB-SubCell"/>
</dbReference>
<comment type="subcellular location">
    <subcellularLocation>
        <location evidence="1">Nucleus</location>
    </subcellularLocation>
</comment>
<evidence type="ECO:0000256" key="3">
    <source>
        <dbReference type="ARBA" id="ARBA00023125"/>
    </source>
</evidence>
<protein>
    <submittedName>
        <fullName evidence="10">Uncharacterized protein</fullName>
    </submittedName>
</protein>
<dbReference type="InterPro" id="IPR002100">
    <property type="entry name" value="TF_MADSbox"/>
</dbReference>
<proteinExistence type="predicted"/>
<evidence type="ECO:0000313" key="11">
    <source>
        <dbReference type="Proteomes" id="UP000029120"/>
    </source>
</evidence>
<dbReference type="GO" id="GO:0045944">
    <property type="term" value="P:positive regulation of transcription by RNA polymerase II"/>
    <property type="evidence" value="ECO:0007669"/>
    <property type="project" value="InterPro"/>
</dbReference>
<dbReference type="Proteomes" id="UP000029120">
    <property type="component" value="Chromosome 3"/>
</dbReference>
<dbReference type="SUPFAM" id="SSF55455">
    <property type="entry name" value="SRF-like"/>
    <property type="match status" value="1"/>
</dbReference>
<dbReference type="OMA" id="EVERMGM"/>
<reference evidence="11" key="1">
    <citation type="journal article" date="2015" name="Nat. Plants">
        <title>Genome expansion of Arabis alpina linked with retrotransposition and reduced symmetric DNA methylation.</title>
        <authorList>
            <person name="Willing E.M."/>
            <person name="Rawat V."/>
            <person name="Mandakova T."/>
            <person name="Maumus F."/>
            <person name="James G.V."/>
            <person name="Nordstroem K.J."/>
            <person name="Becker C."/>
            <person name="Warthmann N."/>
            <person name="Chica C."/>
            <person name="Szarzynska B."/>
            <person name="Zytnicki M."/>
            <person name="Albani M.C."/>
            <person name="Kiefer C."/>
            <person name="Bergonzi S."/>
            <person name="Castaings L."/>
            <person name="Mateos J.L."/>
            <person name="Berns M.C."/>
            <person name="Bujdoso N."/>
            <person name="Piofczyk T."/>
            <person name="de Lorenzo L."/>
            <person name="Barrero-Sicilia C."/>
            <person name="Mateos I."/>
            <person name="Piednoel M."/>
            <person name="Hagmann J."/>
            <person name="Chen-Min-Tao R."/>
            <person name="Iglesias-Fernandez R."/>
            <person name="Schuster S.C."/>
            <person name="Alonso-Blanco C."/>
            <person name="Roudier F."/>
            <person name="Carbonero P."/>
            <person name="Paz-Ares J."/>
            <person name="Davis S.J."/>
            <person name="Pecinka A."/>
            <person name="Quesneville H."/>
            <person name="Colot V."/>
            <person name="Lysak M.A."/>
            <person name="Weigel D."/>
            <person name="Coupland G."/>
            <person name="Schneeberger K."/>
        </authorList>
    </citation>
    <scope>NUCLEOTIDE SEQUENCE [LARGE SCALE GENOMIC DNA]</scope>
    <source>
        <strain evidence="11">cv. Pajares</strain>
    </source>
</reference>
<evidence type="ECO:0000313" key="10">
    <source>
        <dbReference type="EMBL" id="KFK39190.1"/>
    </source>
</evidence>
<feature type="domain" description="K-box" evidence="9">
    <location>
        <begin position="104"/>
        <end position="194"/>
    </location>
</feature>
<evidence type="ECO:0000256" key="7">
    <source>
        <dbReference type="SAM" id="MobiDB-lite"/>
    </source>
</evidence>
<dbReference type="GO" id="GO:0046983">
    <property type="term" value="F:protein dimerization activity"/>
    <property type="evidence" value="ECO:0007669"/>
    <property type="project" value="InterPro"/>
</dbReference>
<dbReference type="InterPro" id="IPR036879">
    <property type="entry name" value="TF_MADSbox_sf"/>
</dbReference>
<dbReference type="PANTHER" id="PTHR48019">
    <property type="entry name" value="SERUM RESPONSE FACTOR HOMOLOG"/>
    <property type="match status" value="1"/>
</dbReference>
<dbReference type="GO" id="GO:0003700">
    <property type="term" value="F:DNA-binding transcription factor activity"/>
    <property type="evidence" value="ECO:0007669"/>
    <property type="project" value="InterPro"/>
</dbReference>
<dbReference type="GO" id="GO:0000977">
    <property type="term" value="F:RNA polymerase II transcription regulatory region sequence-specific DNA binding"/>
    <property type="evidence" value="ECO:0007669"/>
    <property type="project" value="InterPro"/>
</dbReference>
<keyword evidence="6" id="KW-0175">Coiled coil</keyword>
<dbReference type="InterPro" id="IPR050142">
    <property type="entry name" value="MADS-box/MEF2_TF"/>
</dbReference>
<dbReference type="eggNOG" id="KOG0014">
    <property type="taxonomic scope" value="Eukaryota"/>
</dbReference>
<dbReference type="PROSITE" id="PS50066">
    <property type="entry name" value="MADS_BOX_2"/>
    <property type="match status" value="1"/>
</dbReference>
<feature type="coiled-coil region" evidence="6">
    <location>
        <begin position="141"/>
        <end position="183"/>
    </location>
</feature>
<keyword evidence="3" id="KW-0238">DNA-binding</keyword>
<keyword evidence="4" id="KW-0804">Transcription</keyword>
<evidence type="ECO:0000256" key="1">
    <source>
        <dbReference type="ARBA" id="ARBA00004123"/>
    </source>
</evidence>
<dbReference type="Gene3D" id="3.40.1810.10">
    <property type="entry name" value="Transcription factor, MADS-box"/>
    <property type="match status" value="1"/>
</dbReference>
<name>A0A087HAN8_ARAAL</name>
<sequence>MNPEEEEGSSNKKKRGDQMGRGKIEIKKIENRTARQVTFSKRRSGLMKKTRELSVLCDAHIGLIVFSATGKLSDYCSEPGRMPQLIDRYLQTTGKQLPDPRDDSEKLYREIEVLRRETCQLELNLRPYHGHDLASIPLYELDRLEQQLEQSVHKIRERKNELMQQQLENLNRKRRMLDEDNNNMYRWLHEHRAAMEFHQAGTDTKPGEYQQFLEQLQYYNDQHQQQQQQPNSVLQLATFPSEIDPNYHLQLAQPNFQIDPNAKID</sequence>
<dbReference type="Pfam" id="PF01486">
    <property type="entry name" value="K-box"/>
    <property type="match status" value="1"/>
</dbReference>
<dbReference type="InterPro" id="IPR033896">
    <property type="entry name" value="MEF2-like_N"/>
</dbReference>
<organism evidence="10 11">
    <name type="scientific">Arabis alpina</name>
    <name type="common">Alpine rock-cress</name>
    <dbReference type="NCBI Taxonomy" id="50452"/>
    <lineage>
        <taxon>Eukaryota</taxon>
        <taxon>Viridiplantae</taxon>
        <taxon>Streptophyta</taxon>
        <taxon>Embryophyta</taxon>
        <taxon>Tracheophyta</taxon>
        <taxon>Spermatophyta</taxon>
        <taxon>Magnoliopsida</taxon>
        <taxon>eudicotyledons</taxon>
        <taxon>Gunneridae</taxon>
        <taxon>Pentapetalae</taxon>
        <taxon>rosids</taxon>
        <taxon>malvids</taxon>
        <taxon>Brassicales</taxon>
        <taxon>Brassicaceae</taxon>
        <taxon>Arabideae</taxon>
        <taxon>Arabis</taxon>
    </lineage>
</organism>
<gene>
    <name evidence="10" type="ordered locus">AALP_Aa3g211600</name>
</gene>
<evidence type="ECO:0000256" key="4">
    <source>
        <dbReference type="ARBA" id="ARBA00023163"/>
    </source>
</evidence>
<dbReference type="Pfam" id="PF00319">
    <property type="entry name" value="SRF-TF"/>
    <property type="match status" value="1"/>
</dbReference>
<dbReference type="InterPro" id="IPR002487">
    <property type="entry name" value="TF_Kbox"/>
</dbReference>
<evidence type="ECO:0000259" key="8">
    <source>
        <dbReference type="PROSITE" id="PS50066"/>
    </source>
</evidence>
<dbReference type="AlphaFoldDB" id="A0A087HAN8"/>
<dbReference type="OrthoDB" id="1898716at2759"/>